<dbReference type="KEGG" id="upv:EJN92_16155"/>
<dbReference type="PANTHER" id="PTHR30332">
    <property type="entry name" value="PROBABLE GENERAL SECRETION PATHWAY PROTEIN D"/>
    <property type="match status" value="1"/>
</dbReference>
<dbReference type="Gene3D" id="3.30.1370.120">
    <property type="match status" value="1"/>
</dbReference>
<feature type="chain" id="PRO_5019050850" evidence="6">
    <location>
        <begin position="30"/>
        <end position="804"/>
    </location>
</feature>
<dbReference type="Pfam" id="PF00263">
    <property type="entry name" value="Secretin"/>
    <property type="match status" value="1"/>
</dbReference>
<evidence type="ECO:0000256" key="4">
    <source>
        <dbReference type="RuleBase" id="RU004003"/>
    </source>
</evidence>
<dbReference type="OrthoDB" id="9775455at2"/>
<comment type="similarity">
    <text evidence="4">Belongs to the bacterial secretin family.</text>
</comment>
<dbReference type="Gene3D" id="2.60.40.680">
    <property type="match status" value="1"/>
</dbReference>
<sequence length="804" mass="87294">MNIEFRAIAKKWLLVSTGVVIAFSLVACAGQKAFQAGKELVEKDQIEDGLSKFREASKLDPQSIEFKTAYYQTRDRAISNFLEQGDRYAAAANQVEAEAQYRRVLNMDAVNDRARDGLRKLDMEMRHSQLMTEAENALDSNNVELAKRKIAIVLTENPNNQAANFLQRTMAEQNARPSAESQLANSFKKAITLEFKDVSIKQVFEVISRSSGLNFVFDKDVKTDQKTSVFLKNSTIESAVFYTLLSNQLDQQVLDGNTILIYPNTVAKQKDYQEMLIRTFFLTNAEAKAVASTLKTILKSRDVVIDEKLNMLIVRDTPDAIKLAEKLVALHDVAEPEVMLEVEILEVKRTRLLELGIKWPDSMSLTPLTTMASGGVTLNDLRNLNSKTIGVSPTPTVTLNARKNDSDANLLANPRIRARNHEKAKILIGDRVPNITTTATATGFVAESINYVDVGLKLDVEPTIYLDNDVAIKVALEVSNIVAEITTKSGGKAFQIGTRTASTVLRLKDGETQVLAGLINDEDRSKASKVPAMGDIPLLGRLFGSTENNNEKTEIVLSITPRLIRNIQRPDASMAQFRGGTETSLRLRPESTARSTVLETKPAVNPSKAASPKVSSQKEVGVVPAPAALPSAKLKDGIETDAATPLAPLPTAVNADEDVKEAPVSAASLSWKGANQSKVGSNFSLQLSMKSEEALSSLPLTIGFDSQIFQVVRVVEGDFMRRFGAPSDFSNQVDPKGEILLTANSLATGTSSNSTSGTVATITFRSLVASDASPLQVLASAPIGSSGRAINVSLPAPQTMRVLP</sequence>
<gene>
    <name evidence="10" type="ORF">EJN92_16155</name>
</gene>
<feature type="domain" description="NolW-like" evidence="9">
    <location>
        <begin position="278"/>
        <end position="336"/>
    </location>
</feature>
<organism evidence="10 11">
    <name type="scientific">Undibacterium parvum</name>
    <dbReference type="NCBI Taxonomy" id="401471"/>
    <lineage>
        <taxon>Bacteria</taxon>
        <taxon>Pseudomonadati</taxon>
        <taxon>Pseudomonadota</taxon>
        <taxon>Betaproteobacteria</taxon>
        <taxon>Burkholderiales</taxon>
        <taxon>Oxalobacteraceae</taxon>
        <taxon>Undibacterium</taxon>
    </lineage>
</organism>
<evidence type="ECO:0000256" key="1">
    <source>
        <dbReference type="ARBA" id="ARBA00004370"/>
    </source>
</evidence>
<evidence type="ECO:0000259" key="8">
    <source>
        <dbReference type="Pfam" id="PF00963"/>
    </source>
</evidence>
<dbReference type="PRINTS" id="PR00811">
    <property type="entry name" value="BCTERIALGSPD"/>
</dbReference>
<dbReference type="Pfam" id="PF00963">
    <property type="entry name" value="Cohesin"/>
    <property type="match status" value="1"/>
</dbReference>
<protein>
    <submittedName>
        <fullName evidence="10">General secretion pathway protein GspD</fullName>
    </submittedName>
</protein>
<dbReference type="CDD" id="cd08547">
    <property type="entry name" value="Type_II_cohesin"/>
    <property type="match status" value="1"/>
</dbReference>
<evidence type="ECO:0000313" key="10">
    <source>
        <dbReference type="EMBL" id="AZP13391.1"/>
    </source>
</evidence>
<dbReference type="InterPro" id="IPR038591">
    <property type="entry name" value="NolW-like_sf"/>
</dbReference>
<dbReference type="InterPro" id="IPR004846">
    <property type="entry name" value="T2SS/T3SS_dom"/>
</dbReference>
<keyword evidence="11" id="KW-1185">Reference proteome</keyword>
<dbReference type="InterPro" id="IPR001775">
    <property type="entry name" value="GspD/PilQ"/>
</dbReference>
<dbReference type="GO" id="GO:0015627">
    <property type="term" value="C:type II protein secretion system complex"/>
    <property type="evidence" value="ECO:0007669"/>
    <property type="project" value="TreeGrafter"/>
</dbReference>
<dbReference type="Gene3D" id="3.55.50.30">
    <property type="match status" value="1"/>
</dbReference>
<keyword evidence="3" id="KW-0472">Membrane</keyword>
<keyword evidence="2 6" id="KW-0732">Signal</keyword>
<evidence type="ECO:0000259" key="9">
    <source>
        <dbReference type="Pfam" id="PF03958"/>
    </source>
</evidence>
<evidence type="ECO:0000313" key="11">
    <source>
        <dbReference type="Proteomes" id="UP000275663"/>
    </source>
</evidence>
<feature type="domain" description="Cohesin" evidence="8">
    <location>
        <begin position="674"/>
        <end position="765"/>
    </location>
</feature>
<evidence type="ECO:0000256" key="2">
    <source>
        <dbReference type="ARBA" id="ARBA00022729"/>
    </source>
</evidence>
<feature type="domain" description="Type II/III secretion system secretin-like" evidence="7">
    <location>
        <begin position="403"/>
        <end position="565"/>
    </location>
</feature>
<reference evidence="10 11" key="1">
    <citation type="journal article" date="2011" name="Int. J. Syst. Evol. Microbiol.">
        <title>Description of Undibacterium oligocarboniphilum sp. nov., isolated from purified water, and Undibacterium pigrum strain CCUG 49012 as the type strain of Undibacterium parvum sp. nov., and emended descriptions of the genus Undibacterium and the species Undibacterium pigrum.</title>
        <authorList>
            <person name="Eder W."/>
            <person name="Wanner G."/>
            <person name="Ludwig W."/>
            <person name="Busse H.J."/>
            <person name="Ziemke-Kageler F."/>
            <person name="Lang E."/>
        </authorList>
    </citation>
    <scope>NUCLEOTIDE SEQUENCE [LARGE SCALE GENOMIC DNA]</scope>
    <source>
        <strain evidence="10 11">DSM 23061</strain>
    </source>
</reference>
<dbReference type="RefSeq" id="WP_126128764.1">
    <property type="nucleotide sequence ID" value="NZ_CP034464.1"/>
</dbReference>
<comment type="subcellular location">
    <subcellularLocation>
        <location evidence="5">Cell outer membrane</location>
    </subcellularLocation>
    <subcellularLocation>
        <location evidence="1">Membrane</location>
    </subcellularLocation>
</comment>
<keyword evidence="5" id="KW-0813">Transport</keyword>
<dbReference type="InterPro" id="IPR002102">
    <property type="entry name" value="Cohesin_dom"/>
</dbReference>
<dbReference type="InterPro" id="IPR008965">
    <property type="entry name" value="CBM2/CBM3_carb-bd_dom_sf"/>
</dbReference>
<accession>A0A3S9HMR3</accession>
<dbReference type="PROSITE" id="PS51257">
    <property type="entry name" value="PROKAR_LIPOPROTEIN"/>
    <property type="match status" value="1"/>
</dbReference>
<dbReference type="Proteomes" id="UP000275663">
    <property type="component" value="Chromosome"/>
</dbReference>
<evidence type="ECO:0000256" key="5">
    <source>
        <dbReference type="RuleBase" id="RU004004"/>
    </source>
</evidence>
<evidence type="ECO:0000256" key="6">
    <source>
        <dbReference type="SAM" id="SignalP"/>
    </source>
</evidence>
<dbReference type="GO" id="GO:0000272">
    <property type="term" value="P:polysaccharide catabolic process"/>
    <property type="evidence" value="ECO:0007669"/>
    <property type="project" value="InterPro"/>
</dbReference>
<proteinExistence type="inferred from homology"/>
<dbReference type="InterPro" id="IPR050810">
    <property type="entry name" value="Bact_Secretion_Sys_Channel"/>
</dbReference>
<dbReference type="GO" id="GO:0030246">
    <property type="term" value="F:carbohydrate binding"/>
    <property type="evidence" value="ECO:0007669"/>
    <property type="project" value="InterPro"/>
</dbReference>
<dbReference type="InterPro" id="IPR005644">
    <property type="entry name" value="NolW-like"/>
</dbReference>
<feature type="signal peptide" evidence="6">
    <location>
        <begin position="1"/>
        <end position="29"/>
    </location>
</feature>
<name>A0A3S9HMR3_9BURK</name>
<dbReference type="PRINTS" id="PR01032">
    <property type="entry name" value="PHAGEIV"/>
</dbReference>
<dbReference type="GO" id="GO:0009306">
    <property type="term" value="P:protein secretion"/>
    <property type="evidence" value="ECO:0007669"/>
    <property type="project" value="InterPro"/>
</dbReference>
<dbReference type="GO" id="GO:0009279">
    <property type="term" value="C:cell outer membrane"/>
    <property type="evidence" value="ECO:0007669"/>
    <property type="project" value="UniProtKB-SubCell"/>
</dbReference>
<dbReference type="SUPFAM" id="SSF49384">
    <property type="entry name" value="Carbohydrate-binding domain"/>
    <property type="match status" value="1"/>
</dbReference>
<dbReference type="EMBL" id="CP034464">
    <property type="protein sequence ID" value="AZP13391.1"/>
    <property type="molecule type" value="Genomic_DNA"/>
</dbReference>
<dbReference type="AlphaFoldDB" id="A0A3S9HMR3"/>
<dbReference type="Pfam" id="PF03958">
    <property type="entry name" value="Secretin_N"/>
    <property type="match status" value="1"/>
</dbReference>
<evidence type="ECO:0000256" key="3">
    <source>
        <dbReference type="ARBA" id="ARBA00023136"/>
    </source>
</evidence>
<evidence type="ECO:0000259" key="7">
    <source>
        <dbReference type="Pfam" id="PF00263"/>
    </source>
</evidence>
<dbReference type="PANTHER" id="PTHR30332:SF17">
    <property type="entry name" value="TYPE IV PILIATION SYSTEM PROTEIN DR_0774-RELATED"/>
    <property type="match status" value="1"/>
</dbReference>